<protein>
    <submittedName>
        <fullName evidence="2">Uncharacterized protein</fullName>
    </submittedName>
</protein>
<reference evidence="2" key="2">
    <citation type="submission" date="2020-02" db="EMBL/GenBank/DDBJ databases">
        <title>Identification and distribution of gene clusters putatively required for synthesis of sphingolipid metabolism inhibitors in phylogenetically diverse species of the filamentous fungus Fusarium.</title>
        <authorList>
            <person name="Kim H.-S."/>
            <person name="Busman M."/>
            <person name="Brown D.W."/>
            <person name="Divon H."/>
            <person name="Uhlig S."/>
            <person name="Proctor R.H."/>
        </authorList>
    </citation>
    <scope>NUCLEOTIDE SEQUENCE</scope>
    <source>
        <strain evidence="2">NRRL 25174</strain>
    </source>
</reference>
<gene>
    <name evidence="2" type="ORF">FBEOM_2840</name>
</gene>
<evidence type="ECO:0000256" key="1">
    <source>
        <dbReference type="SAM" id="MobiDB-lite"/>
    </source>
</evidence>
<proteinExistence type="predicted"/>
<reference evidence="2" key="1">
    <citation type="journal article" date="2017" name="Mycologia">
        <title>Fusarium algeriense, sp. nov., a novel toxigenic crown rot pathogen of durum wheat from Algeria is nested in the Fusarium burgessii species complex.</title>
        <authorList>
            <person name="Laraba I."/>
            <person name="Keddad A."/>
            <person name="Boureghda H."/>
            <person name="Abdallah N."/>
            <person name="Vaughan M.M."/>
            <person name="Proctor R.H."/>
            <person name="Busman M."/>
            <person name="O'Donnell K."/>
        </authorList>
    </citation>
    <scope>NUCLEOTIDE SEQUENCE</scope>
    <source>
        <strain evidence="2">NRRL 25174</strain>
    </source>
</reference>
<accession>A0A9P5AR99</accession>
<comment type="caution">
    <text evidence="2">The sequence shown here is derived from an EMBL/GenBank/DDBJ whole genome shotgun (WGS) entry which is preliminary data.</text>
</comment>
<feature type="region of interest" description="Disordered" evidence="1">
    <location>
        <begin position="1"/>
        <end position="37"/>
    </location>
</feature>
<keyword evidence="3" id="KW-1185">Reference proteome</keyword>
<feature type="compositionally biased region" description="Acidic residues" evidence="1">
    <location>
        <begin position="21"/>
        <end position="31"/>
    </location>
</feature>
<evidence type="ECO:0000313" key="3">
    <source>
        <dbReference type="Proteomes" id="UP000730481"/>
    </source>
</evidence>
<feature type="compositionally biased region" description="Basic and acidic residues" evidence="1">
    <location>
        <begin position="8"/>
        <end position="20"/>
    </location>
</feature>
<dbReference type="AlphaFoldDB" id="A0A9P5AR99"/>
<sequence length="76" mass="8654">MRIAQHNAFERSDYRRRLDDTDLTGEEDEDQEKGQSDHFLLAQLVPTVCHYAKLSPGQGKEKQGRGGSRTKQPTPQ</sequence>
<dbReference type="EMBL" id="PVQB02000099">
    <property type="protein sequence ID" value="KAF4343249.1"/>
    <property type="molecule type" value="Genomic_DNA"/>
</dbReference>
<feature type="region of interest" description="Disordered" evidence="1">
    <location>
        <begin position="52"/>
        <end position="76"/>
    </location>
</feature>
<organism evidence="2 3">
    <name type="scientific">Fusarium beomiforme</name>
    <dbReference type="NCBI Taxonomy" id="44412"/>
    <lineage>
        <taxon>Eukaryota</taxon>
        <taxon>Fungi</taxon>
        <taxon>Dikarya</taxon>
        <taxon>Ascomycota</taxon>
        <taxon>Pezizomycotina</taxon>
        <taxon>Sordariomycetes</taxon>
        <taxon>Hypocreomycetidae</taxon>
        <taxon>Hypocreales</taxon>
        <taxon>Nectriaceae</taxon>
        <taxon>Fusarium</taxon>
        <taxon>Fusarium burgessii species complex</taxon>
    </lineage>
</organism>
<dbReference type="Proteomes" id="UP000730481">
    <property type="component" value="Unassembled WGS sequence"/>
</dbReference>
<evidence type="ECO:0000313" key="2">
    <source>
        <dbReference type="EMBL" id="KAF4343249.1"/>
    </source>
</evidence>
<name>A0A9P5AR99_9HYPO</name>